<sequence>MAPHDPSAAVGPSRDTDTDTDTGPSHVRYAFADGVARITLVDADRGNPVHLDSVDQLFTAVRRAAADDARVVVLASTGRFFCVGGDVAAFAGAEDLPGYVDELADRLHRVVSELVRSEAVVVSVVQGAAAGAGFPLAAAADLVLAADTATFSLGYTRLGLSVDGGTSMLTHTLGLHRVLRLALLNDRLTAAELLDAGLVARVVPAAELDACVEGVVATLAAGSAPAYAASKRLLRGAVEEHPEARLRAEALAIRELAGGADGREGVAAFVAKRTPTFGA</sequence>
<comment type="caution">
    <text evidence="2">The sequence shown here is derived from an EMBL/GenBank/DDBJ whole genome shotgun (WGS) entry which is preliminary data.</text>
</comment>
<reference evidence="2 3" key="1">
    <citation type="submission" date="2024-02" db="EMBL/GenBank/DDBJ databases">
        <title>Full genome sequence of Nocardioides kribbensis.</title>
        <authorList>
            <person name="Poletto B.L."/>
            <person name="Silva G."/>
            <person name="Galante D."/>
            <person name="Campos K.R."/>
            <person name="Santos M.B.N."/>
            <person name="Sacchi C.T."/>
        </authorList>
    </citation>
    <scope>NUCLEOTIDE SEQUENCE [LARGE SCALE GENOMIC DNA]</scope>
    <source>
        <strain evidence="2 3">O4R</strain>
    </source>
</reference>
<feature type="region of interest" description="Disordered" evidence="1">
    <location>
        <begin position="1"/>
        <end position="25"/>
    </location>
</feature>
<dbReference type="Pfam" id="PF00378">
    <property type="entry name" value="ECH_1"/>
    <property type="match status" value="1"/>
</dbReference>
<dbReference type="InterPro" id="IPR001753">
    <property type="entry name" value="Enoyl-CoA_hydra/iso"/>
</dbReference>
<dbReference type="CDD" id="cd06558">
    <property type="entry name" value="crotonase-like"/>
    <property type="match status" value="1"/>
</dbReference>
<keyword evidence="3" id="KW-1185">Reference proteome</keyword>
<dbReference type="Proteomes" id="UP001482520">
    <property type="component" value="Unassembled WGS sequence"/>
</dbReference>
<dbReference type="EMBL" id="JBEGDP010000022">
    <property type="protein sequence ID" value="MEQ7848821.1"/>
    <property type="molecule type" value="Genomic_DNA"/>
</dbReference>
<evidence type="ECO:0000313" key="2">
    <source>
        <dbReference type="EMBL" id="MEQ7848821.1"/>
    </source>
</evidence>
<dbReference type="Gene3D" id="3.90.226.10">
    <property type="entry name" value="2-enoyl-CoA Hydratase, Chain A, domain 1"/>
    <property type="match status" value="1"/>
</dbReference>
<protein>
    <submittedName>
        <fullName evidence="2">Enoyl-CoA hydratase-related protein</fullName>
    </submittedName>
</protein>
<proteinExistence type="predicted"/>
<name>A0ABV1P253_9ACTN</name>
<evidence type="ECO:0000313" key="3">
    <source>
        <dbReference type="Proteomes" id="UP001482520"/>
    </source>
</evidence>
<accession>A0ABV1P253</accession>
<dbReference type="PANTHER" id="PTHR43459:SF1">
    <property type="entry name" value="EG:BACN32G11.4 PROTEIN"/>
    <property type="match status" value="1"/>
</dbReference>
<dbReference type="SUPFAM" id="SSF52096">
    <property type="entry name" value="ClpP/crotonase"/>
    <property type="match status" value="1"/>
</dbReference>
<dbReference type="RefSeq" id="WP_349805264.1">
    <property type="nucleotide sequence ID" value="NZ_JBEGDP010000022.1"/>
</dbReference>
<organism evidence="2 3">
    <name type="scientific">Nocardioides kribbensis</name>
    <dbReference type="NCBI Taxonomy" id="305517"/>
    <lineage>
        <taxon>Bacteria</taxon>
        <taxon>Bacillati</taxon>
        <taxon>Actinomycetota</taxon>
        <taxon>Actinomycetes</taxon>
        <taxon>Propionibacteriales</taxon>
        <taxon>Nocardioidaceae</taxon>
        <taxon>Nocardioides</taxon>
    </lineage>
</organism>
<dbReference type="InterPro" id="IPR029045">
    <property type="entry name" value="ClpP/crotonase-like_dom_sf"/>
</dbReference>
<evidence type="ECO:0000256" key="1">
    <source>
        <dbReference type="SAM" id="MobiDB-lite"/>
    </source>
</evidence>
<gene>
    <name evidence="2" type="ORF">V6R90_16180</name>
</gene>
<dbReference type="PANTHER" id="PTHR43459">
    <property type="entry name" value="ENOYL-COA HYDRATASE"/>
    <property type="match status" value="1"/>
</dbReference>